<reference evidence="4 5" key="1">
    <citation type="submission" date="2024-04" db="EMBL/GenBank/DDBJ databases">
        <title>Draft genome sequence of Sessilibacter corallicola NBRC 116591.</title>
        <authorList>
            <person name="Miyakawa T."/>
            <person name="Kusuya Y."/>
            <person name="Miura T."/>
        </authorList>
    </citation>
    <scope>NUCLEOTIDE SEQUENCE [LARGE SCALE GENOMIC DNA]</scope>
    <source>
        <strain evidence="4 5">KU-00831-HH</strain>
    </source>
</reference>
<dbReference type="PANTHER" id="PTHR10000">
    <property type="entry name" value="PHOSPHOSERINE PHOSPHATASE"/>
    <property type="match status" value="1"/>
</dbReference>
<dbReference type="Proteomes" id="UP001465153">
    <property type="component" value="Unassembled WGS sequence"/>
</dbReference>
<keyword evidence="1" id="KW-0479">Metal-binding</keyword>
<keyword evidence="2" id="KW-0378">Hydrolase</keyword>
<evidence type="ECO:0000313" key="4">
    <source>
        <dbReference type="EMBL" id="GAA6167725.1"/>
    </source>
</evidence>
<dbReference type="RefSeq" id="WP_233088963.1">
    <property type="nucleotide sequence ID" value="NZ_BAABWN010000004.1"/>
</dbReference>
<evidence type="ECO:0000256" key="2">
    <source>
        <dbReference type="ARBA" id="ARBA00022801"/>
    </source>
</evidence>
<proteinExistence type="predicted"/>
<dbReference type="Pfam" id="PF08282">
    <property type="entry name" value="Hydrolase_3"/>
    <property type="match status" value="1"/>
</dbReference>
<dbReference type="SFLD" id="SFLDG01142">
    <property type="entry name" value="C2.B.2:_Mannosyl-3-phosphoglyc"/>
    <property type="match status" value="1"/>
</dbReference>
<evidence type="ECO:0000256" key="3">
    <source>
        <dbReference type="ARBA" id="ARBA00022842"/>
    </source>
</evidence>
<comment type="caution">
    <text evidence="4">The sequence shown here is derived from an EMBL/GenBank/DDBJ whole genome shotgun (WGS) entry which is preliminary data.</text>
</comment>
<evidence type="ECO:0000313" key="5">
    <source>
        <dbReference type="Proteomes" id="UP001465153"/>
    </source>
</evidence>
<organism evidence="4 5">
    <name type="scientific">Sessilibacter corallicola</name>
    <dbReference type="NCBI Taxonomy" id="2904075"/>
    <lineage>
        <taxon>Bacteria</taxon>
        <taxon>Pseudomonadati</taxon>
        <taxon>Pseudomonadota</taxon>
        <taxon>Gammaproteobacteria</taxon>
        <taxon>Cellvibrionales</taxon>
        <taxon>Cellvibrionaceae</taxon>
        <taxon>Sessilibacter</taxon>
    </lineage>
</organism>
<dbReference type="Gene3D" id="3.30.980.20">
    <property type="entry name" value="Putative mannosyl-3-phosphoglycerate phosphatase, domain 2"/>
    <property type="match status" value="1"/>
</dbReference>
<dbReference type="NCBIfam" id="TIGR01486">
    <property type="entry name" value="HAD-SF-IIB-MPGP"/>
    <property type="match status" value="1"/>
</dbReference>
<dbReference type="SUPFAM" id="SSF56784">
    <property type="entry name" value="HAD-like"/>
    <property type="match status" value="1"/>
</dbReference>
<accession>A0ABQ0A7W1</accession>
<dbReference type="SFLD" id="SFLDG01140">
    <property type="entry name" value="C2.B:_Phosphomannomutase_and_P"/>
    <property type="match status" value="1"/>
</dbReference>
<dbReference type="PANTHER" id="PTHR10000:SF8">
    <property type="entry name" value="HAD SUPERFAMILY HYDROLASE-LIKE, TYPE 3"/>
    <property type="match status" value="1"/>
</dbReference>
<dbReference type="EMBL" id="BAABWN010000004">
    <property type="protein sequence ID" value="GAA6167725.1"/>
    <property type="molecule type" value="Genomic_DNA"/>
</dbReference>
<dbReference type="InterPro" id="IPR036412">
    <property type="entry name" value="HAD-like_sf"/>
</dbReference>
<keyword evidence="3" id="KW-0460">Magnesium</keyword>
<protein>
    <submittedName>
        <fullName evidence="4">Mannosyl-3-phosphoglycerate phosphatase-related protein</fullName>
    </submittedName>
</protein>
<sequence length="292" mass="32301">MEVMIFTDMDGTLLDHYSYSHKPVDELLVDLRKLTIPVIPITSKTFSELIPLRLEIKSACPFVIENGAAVVLPKAAFPLASMISKGDDIEDAGDYWIKSFCPNRHYWQSLIFSIKDEFPCQFSTFSELGVEGVAEVTGLSLGQAELAVDRQYGEPVYWTGNAKDLEKFCSRITELGGFTLRGGRFTHVSGNVDKGKALLWLKKLYEKKNGKQIKSIALGDSGNDIAMLQAANFPVIIRSPVHEPPLFQQTENNRVPAMITSATGPEGWDVAVKELLKMIGVMTSPKEVNNDG</sequence>
<dbReference type="SFLD" id="SFLDS00003">
    <property type="entry name" value="Haloacid_Dehalogenase"/>
    <property type="match status" value="1"/>
</dbReference>
<dbReference type="Gene3D" id="3.40.50.1000">
    <property type="entry name" value="HAD superfamily/HAD-like"/>
    <property type="match status" value="1"/>
</dbReference>
<evidence type="ECO:0000256" key="1">
    <source>
        <dbReference type="ARBA" id="ARBA00022723"/>
    </source>
</evidence>
<dbReference type="InterPro" id="IPR006381">
    <property type="entry name" value="HAD-SF-IIB-MPGP"/>
</dbReference>
<dbReference type="InterPro" id="IPR023214">
    <property type="entry name" value="HAD_sf"/>
</dbReference>
<gene>
    <name evidence="4" type="ORF">NBRC116591_15350</name>
</gene>
<name>A0ABQ0A7W1_9GAMM</name>
<keyword evidence="5" id="KW-1185">Reference proteome</keyword>